<gene>
    <name evidence="2" type="ORF">EHAR0213_LOCUS3466</name>
</gene>
<name>A0A7S3J4V0_9SPIT</name>
<sequence>MLLCLTPLISEDNFRVQKQISLKAPEPIKEVNMLSSIESKVEQTLQLVQLILNKESQRQAADTTEMNTTAESKTSSRSKNIPQGSTEGRAKEKSTSSVFAPSSDVSARATENEVILKEFGQIVKELFQSCNNSDDHQKLTKCEEFIATLLRNNEYFKQSPQDSKAEAKPDAAPAQTSVKQESKVEETKKIEKPVQSSTNTMKKEKIGISDSDSEPDSSEPEEDSSDEEITCERVNSIYKGYNIPSTYTAPKAVKWSSVVVPEKFAMYKAAQREKQANDVLKEKQQNANLINALIQEAYMSDDEEEEYQDDSHYSDEEDDIMGEMRPRGKNALKKQKTSVPENLNLACAPSELLDDFFDDPLEHPLLPTNKFVKHKSELIKPIKGLKSPLVITEKSKDFSKSGQKPAEETKKASVCLFFKQAVVCSSLNGAKSSFMFRNICRLVF</sequence>
<feature type="compositionally biased region" description="Polar residues" evidence="1">
    <location>
        <begin position="58"/>
        <end position="86"/>
    </location>
</feature>
<feature type="compositionally biased region" description="Acidic residues" evidence="1">
    <location>
        <begin position="211"/>
        <end position="229"/>
    </location>
</feature>
<protein>
    <submittedName>
        <fullName evidence="2">Uncharacterized protein</fullName>
    </submittedName>
</protein>
<feature type="region of interest" description="Disordered" evidence="1">
    <location>
        <begin position="58"/>
        <end position="104"/>
    </location>
</feature>
<accession>A0A7S3J4V0</accession>
<evidence type="ECO:0000256" key="1">
    <source>
        <dbReference type="SAM" id="MobiDB-lite"/>
    </source>
</evidence>
<organism evidence="2">
    <name type="scientific">Euplotes harpa</name>
    <dbReference type="NCBI Taxonomy" id="151035"/>
    <lineage>
        <taxon>Eukaryota</taxon>
        <taxon>Sar</taxon>
        <taxon>Alveolata</taxon>
        <taxon>Ciliophora</taxon>
        <taxon>Intramacronucleata</taxon>
        <taxon>Spirotrichea</taxon>
        <taxon>Hypotrichia</taxon>
        <taxon>Euplotida</taxon>
        <taxon>Euplotidae</taxon>
        <taxon>Euplotes</taxon>
    </lineage>
</organism>
<feature type="region of interest" description="Disordered" evidence="1">
    <location>
        <begin position="157"/>
        <end position="231"/>
    </location>
</feature>
<reference evidence="2" key="1">
    <citation type="submission" date="2021-01" db="EMBL/GenBank/DDBJ databases">
        <authorList>
            <person name="Corre E."/>
            <person name="Pelletier E."/>
            <person name="Niang G."/>
            <person name="Scheremetjew M."/>
            <person name="Finn R."/>
            <person name="Kale V."/>
            <person name="Holt S."/>
            <person name="Cochrane G."/>
            <person name="Meng A."/>
            <person name="Brown T."/>
            <person name="Cohen L."/>
        </authorList>
    </citation>
    <scope>NUCLEOTIDE SEQUENCE</scope>
    <source>
        <strain evidence="2">FSP1.4</strain>
    </source>
</reference>
<feature type="compositionally biased region" description="Basic and acidic residues" evidence="1">
    <location>
        <begin position="180"/>
        <end position="192"/>
    </location>
</feature>
<dbReference type="AlphaFoldDB" id="A0A7S3J4V0"/>
<proteinExistence type="predicted"/>
<evidence type="ECO:0000313" key="2">
    <source>
        <dbReference type="EMBL" id="CAE0344557.1"/>
    </source>
</evidence>
<dbReference type="EMBL" id="HBII01007926">
    <property type="protein sequence ID" value="CAE0344557.1"/>
    <property type="molecule type" value="Transcribed_RNA"/>
</dbReference>
<feature type="compositionally biased region" description="Polar residues" evidence="1">
    <location>
        <begin position="95"/>
        <end position="104"/>
    </location>
</feature>